<evidence type="ECO:0000256" key="2">
    <source>
        <dbReference type="ARBA" id="ARBA00022692"/>
    </source>
</evidence>
<comment type="subcellular location">
    <subcellularLocation>
        <location evidence="6">Membrane</location>
        <topology evidence="6">Multi-pass membrane protein</topology>
    </subcellularLocation>
</comment>
<evidence type="ECO:0000256" key="3">
    <source>
        <dbReference type="ARBA" id="ARBA00022796"/>
    </source>
</evidence>
<keyword evidence="8" id="KW-1185">Reference proteome</keyword>
<keyword evidence="6" id="KW-0813">Transport</keyword>
<keyword evidence="6" id="KW-0406">Ion transport</keyword>
<organism evidence="8 9">
    <name type="scientific">Cucurbita moschata</name>
    <name type="common">Winter crookneck squash</name>
    <name type="synonym">Cucurbita pepo var. moschata</name>
    <dbReference type="NCBI Taxonomy" id="3662"/>
    <lineage>
        <taxon>Eukaryota</taxon>
        <taxon>Viridiplantae</taxon>
        <taxon>Streptophyta</taxon>
        <taxon>Embryophyta</taxon>
        <taxon>Tracheophyta</taxon>
        <taxon>Spermatophyta</taxon>
        <taxon>Magnoliopsida</taxon>
        <taxon>eudicotyledons</taxon>
        <taxon>Gunneridae</taxon>
        <taxon>Pentapetalae</taxon>
        <taxon>rosids</taxon>
        <taxon>fabids</taxon>
        <taxon>Cucurbitales</taxon>
        <taxon>Cucurbitaceae</taxon>
        <taxon>Cucurbiteae</taxon>
        <taxon>Cucurbita</taxon>
    </lineage>
</organism>
<keyword evidence="3 6" id="KW-0187">Copper transport</keyword>
<feature type="transmembrane region" description="Helical" evidence="6">
    <location>
        <begin position="98"/>
        <end position="115"/>
    </location>
</feature>
<evidence type="ECO:0000313" key="9">
    <source>
        <dbReference type="RefSeq" id="XP_022964896.1"/>
    </source>
</evidence>
<evidence type="ECO:0000256" key="5">
    <source>
        <dbReference type="ARBA" id="ARBA00023136"/>
    </source>
</evidence>
<dbReference type="KEGG" id="cmos:111464864"/>
<evidence type="ECO:0000256" key="6">
    <source>
        <dbReference type="RuleBase" id="RU367022"/>
    </source>
</evidence>
<feature type="transmembrane region" description="Helical" evidence="6">
    <location>
        <begin position="58"/>
        <end position="77"/>
    </location>
</feature>
<evidence type="ECO:0000256" key="7">
    <source>
        <dbReference type="SAM" id="MobiDB-lite"/>
    </source>
</evidence>
<dbReference type="AlphaFoldDB" id="A0A6J1HK81"/>
<feature type="region of interest" description="Disordered" evidence="7">
    <location>
        <begin position="1"/>
        <end position="27"/>
    </location>
</feature>
<reference evidence="9" key="1">
    <citation type="submission" date="2025-08" db="UniProtKB">
        <authorList>
            <consortium name="RefSeq"/>
        </authorList>
    </citation>
    <scope>IDENTIFICATION</scope>
    <source>
        <tissue evidence="9">Young leaves</tissue>
    </source>
</reference>
<gene>
    <name evidence="9" type="primary">LOC111464864</name>
</gene>
<dbReference type="Proteomes" id="UP000504609">
    <property type="component" value="Unplaced"/>
</dbReference>
<evidence type="ECO:0000256" key="4">
    <source>
        <dbReference type="ARBA" id="ARBA00022989"/>
    </source>
</evidence>
<dbReference type="PANTHER" id="PTHR12483">
    <property type="entry name" value="SOLUTE CARRIER FAMILY 31 COPPER TRANSPORTERS"/>
    <property type="match status" value="1"/>
</dbReference>
<proteinExistence type="inferred from homology"/>
<protein>
    <recommendedName>
        <fullName evidence="6">Copper transport protein</fullName>
    </recommendedName>
</protein>
<dbReference type="RefSeq" id="XP_022964896.1">
    <property type="nucleotide sequence ID" value="XM_023109128.1"/>
</dbReference>
<sequence>MDAADNAYHHHMHGMAPPKDSSTASPEMTHGTMMLHMTFFWGDNAEILFNRWPGERGGMYALALIFVFVLALIVEWLSHSRLIKEDSSAAAARLIRTLLHRVRVGLVYLVMLAVMSFNVGVFLVAIGGHCLGFLLFGSRLFKKSAVASESASRTGSQLHRDTWKRIQQN</sequence>
<keyword evidence="4 6" id="KW-1133">Transmembrane helix</keyword>
<dbReference type="InterPro" id="IPR007274">
    <property type="entry name" value="Cop_transporter"/>
</dbReference>
<dbReference type="GeneID" id="111464864"/>
<dbReference type="Pfam" id="PF04145">
    <property type="entry name" value="Ctr"/>
    <property type="match status" value="2"/>
</dbReference>
<comment type="similarity">
    <text evidence="1 6">Belongs to the copper transporter (Ctr) (TC 1.A.56) family. SLC31A subfamily.</text>
</comment>
<evidence type="ECO:0000256" key="1">
    <source>
        <dbReference type="ARBA" id="ARBA00006921"/>
    </source>
</evidence>
<dbReference type="GO" id="GO:0005375">
    <property type="term" value="F:copper ion transmembrane transporter activity"/>
    <property type="evidence" value="ECO:0007669"/>
    <property type="project" value="UniProtKB-UniRule"/>
</dbReference>
<name>A0A6J1HK81_CUCMO</name>
<evidence type="ECO:0000313" key="8">
    <source>
        <dbReference type="Proteomes" id="UP000504609"/>
    </source>
</evidence>
<keyword evidence="6" id="KW-0186">Copper</keyword>
<dbReference type="GO" id="GO:0005886">
    <property type="term" value="C:plasma membrane"/>
    <property type="evidence" value="ECO:0007669"/>
    <property type="project" value="TreeGrafter"/>
</dbReference>
<dbReference type="PANTHER" id="PTHR12483:SF24">
    <property type="entry name" value="COPPER TRANSPORTER 2-RELATED"/>
    <property type="match status" value="1"/>
</dbReference>
<keyword evidence="2 6" id="KW-0812">Transmembrane</keyword>
<accession>A0A6J1HK81</accession>
<keyword evidence="5 6" id="KW-0472">Membrane</keyword>